<name>A0ABT1BWX1_9BACT</name>
<evidence type="ECO:0000313" key="2">
    <source>
        <dbReference type="EMBL" id="MCO6025330.1"/>
    </source>
</evidence>
<dbReference type="PROSITE" id="PS51257">
    <property type="entry name" value="PROKAR_LIPOPROTEIN"/>
    <property type="match status" value="1"/>
</dbReference>
<feature type="signal peptide" evidence="1">
    <location>
        <begin position="1"/>
        <end position="19"/>
    </location>
</feature>
<dbReference type="Proteomes" id="UP001204015">
    <property type="component" value="Unassembled WGS sequence"/>
</dbReference>
<gene>
    <name evidence="2" type="ORF">NG821_05665</name>
</gene>
<reference evidence="2 3" key="1">
    <citation type="submission" date="2022-06" db="EMBL/GenBank/DDBJ databases">
        <title>A taxonomic note on the genus Prevotella: Description of four novel genera and emended description of the genera Hallella and Xylanibacter.</title>
        <authorList>
            <person name="Hitch T.C.A."/>
        </authorList>
    </citation>
    <scope>NUCLEOTIDE SEQUENCE [LARGE SCALE GENOMIC DNA]</scope>
    <source>
        <strain evidence="2 3">DSM 100619</strain>
    </source>
</reference>
<feature type="non-terminal residue" evidence="2">
    <location>
        <position position="102"/>
    </location>
</feature>
<feature type="chain" id="PRO_5046270241" evidence="1">
    <location>
        <begin position="20"/>
        <end position="102"/>
    </location>
</feature>
<sequence>MRKKYKHLFLLGLAVTVMAGCSDDNSASSVNPNENIGKATGNFTAAEWYPGGEKGTTSNEQEGVSKDTSSFLFLILSYLCHLLSGCDFSIAHDQLQCILPQT</sequence>
<evidence type="ECO:0000256" key="1">
    <source>
        <dbReference type="SAM" id="SignalP"/>
    </source>
</evidence>
<accession>A0ABT1BWX1</accession>
<proteinExistence type="predicted"/>
<dbReference type="EMBL" id="JAMXLY010000016">
    <property type="protein sequence ID" value="MCO6025330.1"/>
    <property type="molecule type" value="Genomic_DNA"/>
</dbReference>
<protein>
    <submittedName>
        <fullName evidence="2">Uncharacterized protein</fullName>
    </submittedName>
</protein>
<organism evidence="2 3">
    <name type="scientific">Segatella cerevisiae</name>
    <dbReference type="NCBI Taxonomy" id="2053716"/>
    <lineage>
        <taxon>Bacteria</taxon>
        <taxon>Pseudomonadati</taxon>
        <taxon>Bacteroidota</taxon>
        <taxon>Bacteroidia</taxon>
        <taxon>Bacteroidales</taxon>
        <taxon>Prevotellaceae</taxon>
        <taxon>Segatella</taxon>
    </lineage>
</organism>
<comment type="caution">
    <text evidence="2">The sequence shown here is derived from an EMBL/GenBank/DDBJ whole genome shotgun (WGS) entry which is preliminary data.</text>
</comment>
<evidence type="ECO:0000313" key="3">
    <source>
        <dbReference type="Proteomes" id="UP001204015"/>
    </source>
</evidence>
<keyword evidence="3" id="KW-1185">Reference proteome</keyword>
<keyword evidence="1" id="KW-0732">Signal</keyword>